<dbReference type="EMBL" id="CP060025">
    <property type="protein sequence ID" value="QNG78587.1"/>
    <property type="molecule type" value="Genomic_DNA"/>
</dbReference>
<reference evidence="2" key="1">
    <citation type="submission" date="2018-09" db="EMBL/GenBank/DDBJ databases">
        <authorList>
            <person name="Groschel M."/>
            <person name="Kohl T."/>
            <person name="Conchillo-Sole O."/>
            <person name="Mamat U."/>
            <person name="Yero D."/>
            <person name="Niemann S."/>
            <person name="Daura X."/>
            <person name="Gibert I."/>
        </authorList>
    </citation>
    <scope>NUCLEOTIDE SEQUENCE</scope>
    <source>
        <strain evidence="2">OG156</strain>
    </source>
</reference>
<dbReference type="Gene3D" id="1.25.40.20">
    <property type="entry name" value="Ankyrin repeat-containing domain"/>
    <property type="match status" value="1"/>
</dbReference>
<evidence type="ECO:0000313" key="4">
    <source>
        <dbReference type="Proteomes" id="UP000515598"/>
    </source>
</evidence>
<dbReference type="SUPFAM" id="SSF48403">
    <property type="entry name" value="Ankyrin repeat"/>
    <property type="match status" value="1"/>
</dbReference>
<dbReference type="InterPro" id="IPR036770">
    <property type="entry name" value="Ankyrin_rpt-contain_sf"/>
</dbReference>
<dbReference type="EMBL" id="RAUE01000017">
    <property type="protein sequence ID" value="MBA0311558.1"/>
    <property type="molecule type" value="Genomic_DNA"/>
</dbReference>
<dbReference type="Proteomes" id="UP000515598">
    <property type="component" value="Chromosome"/>
</dbReference>
<accession>A0AAW3S634</accession>
<proteinExistence type="predicted"/>
<dbReference type="AlphaFoldDB" id="A0AAW3S634"/>
<gene>
    <name evidence="2" type="ORF">D7Y33_11170</name>
    <name evidence="3" type="ORF">GPNADHDJ_02805</name>
</gene>
<dbReference type="SMART" id="SM00248">
    <property type="entry name" value="ANK"/>
    <property type="match status" value="2"/>
</dbReference>
<protein>
    <submittedName>
        <fullName evidence="2">Ankyrin repeat domain-containing protein</fullName>
    </submittedName>
</protein>
<reference evidence="3 4" key="3">
    <citation type="submission" date="2020-08" db="EMBL/GenBank/DDBJ databases">
        <title>Phenotypic and transcriptomic analysis of seven clinical Stenotrophomonas maltophilia isolates identify a small set of shared and commonly regulated genes involved in biofilm lifestyle.</title>
        <authorList>
            <person name="Alio I."/>
            <person name="Gudzuhn M."/>
            <person name="Streit W."/>
        </authorList>
    </citation>
    <scope>NUCLEOTIDE SEQUENCE [LARGE SCALE GENOMIC DNA]</scope>
    <source>
        <strain evidence="3 4">UHH_SKK55</strain>
    </source>
</reference>
<dbReference type="Pfam" id="PF13637">
    <property type="entry name" value="Ank_4"/>
    <property type="match status" value="1"/>
</dbReference>
<sequence length="231" mass="24781">MDTKTTPSITELLETFEPEAWASPPTSTIANHVQRTLGEGDHHPAQVLQAAVAFLQQPVEGVDGFGDLTWVAGPAEQGWPWVRLALDYDGEKAELAMLGPITPESVDAALHDENNERISGIVLDYIDEQLDEEDRADTLAAIAMDGVAFRERQHHAEHLQQTCGRQAFLDEAVEKGDLKLLQAALGLGAAVNAPRIGGNTALHEAIERGHTGLVDPLLEAGRGSTSSTMPA</sequence>
<dbReference type="PROSITE" id="PS50297">
    <property type="entry name" value="ANK_REP_REGION"/>
    <property type="match status" value="1"/>
</dbReference>
<evidence type="ECO:0000256" key="1">
    <source>
        <dbReference type="PROSITE-ProRule" id="PRU00023"/>
    </source>
</evidence>
<dbReference type="PROSITE" id="PS50088">
    <property type="entry name" value="ANK_REPEAT"/>
    <property type="match status" value="1"/>
</dbReference>
<organism evidence="2 5">
    <name type="scientific">Stenotrophomonas maltophilia</name>
    <name type="common">Pseudomonas maltophilia</name>
    <name type="synonym">Xanthomonas maltophilia</name>
    <dbReference type="NCBI Taxonomy" id="40324"/>
    <lineage>
        <taxon>Bacteria</taxon>
        <taxon>Pseudomonadati</taxon>
        <taxon>Pseudomonadota</taxon>
        <taxon>Gammaproteobacteria</taxon>
        <taxon>Lysobacterales</taxon>
        <taxon>Lysobacteraceae</taxon>
        <taxon>Stenotrophomonas</taxon>
        <taxon>Stenotrophomonas maltophilia group</taxon>
    </lineage>
</organism>
<evidence type="ECO:0000313" key="3">
    <source>
        <dbReference type="EMBL" id="QNG78587.1"/>
    </source>
</evidence>
<keyword evidence="1" id="KW-0040">ANK repeat</keyword>
<dbReference type="InterPro" id="IPR002110">
    <property type="entry name" value="Ankyrin_rpt"/>
</dbReference>
<evidence type="ECO:0000313" key="5">
    <source>
        <dbReference type="Proteomes" id="UP000822271"/>
    </source>
</evidence>
<dbReference type="RefSeq" id="WP_049427010.1">
    <property type="nucleotide sequence ID" value="NZ_CP040433.1"/>
</dbReference>
<dbReference type="Proteomes" id="UP000822271">
    <property type="component" value="Unassembled WGS sequence"/>
</dbReference>
<evidence type="ECO:0000313" key="2">
    <source>
        <dbReference type="EMBL" id="MBA0311558.1"/>
    </source>
</evidence>
<feature type="repeat" description="ANK" evidence="1">
    <location>
        <begin position="197"/>
        <end position="221"/>
    </location>
</feature>
<reference evidence="2" key="2">
    <citation type="journal article" date="2020" name="Front. Microbiol.">
        <title>Genetic Variants of the DSF Quorum Sensing System in Stenotrophomonas maltophilia Influence Virulence and Resistance Phenotypes Among Genotypically Diverse Clinical Isolates.</title>
        <authorList>
            <person name="Yero D."/>
            <person name="Huedo P."/>
            <person name="Conchillo-Sole O."/>
            <person name="Martinez-Servat S."/>
            <person name="Mamat U."/>
            <person name="Coves X."/>
            <person name="Llanas F."/>
            <person name="Roca I."/>
            <person name="Vila J."/>
            <person name="Schaible U.E."/>
            <person name="Daura X."/>
            <person name="Gibert I."/>
        </authorList>
    </citation>
    <scope>NUCLEOTIDE SEQUENCE</scope>
    <source>
        <strain evidence="2">OG156</strain>
    </source>
</reference>
<name>A0AAW3S634_STEMA</name>